<feature type="chain" id="PRO_5045791327" description="Beta-xylanase" evidence="9">
    <location>
        <begin position="20"/>
        <end position="401"/>
    </location>
</feature>
<dbReference type="Gene3D" id="3.20.20.80">
    <property type="entry name" value="Glycosidases"/>
    <property type="match status" value="1"/>
</dbReference>
<feature type="domain" description="CBM1" evidence="10">
    <location>
        <begin position="18"/>
        <end position="54"/>
    </location>
</feature>
<feature type="region of interest" description="Disordered" evidence="8">
    <location>
        <begin position="57"/>
        <end position="83"/>
    </location>
</feature>
<dbReference type="PRINTS" id="PR00134">
    <property type="entry name" value="GLHYDRLASE10"/>
</dbReference>
<dbReference type="InterPro" id="IPR035971">
    <property type="entry name" value="CBD_sf"/>
</dbReference>
<dbReference type="EMBL" id="JASNQZ010000015">
    <property type="protein sequence ID" value="KAL0947505.1"/>
    <property type="molecule type" value="Genomic_DNA"/>
</dbReference>
<dbReference type="PROSITE" id="PS51164">
    <property type="entry name" value="CBM1_2"/>
    <property type="match status" value="1"/>
</dbReference>
<reference evidence="13" key="1">
    <citation type="submission" date="2024-06" db="EMBL/GenBank/DDBJ databases">
        <title>Multi-omics analyses provide insights into the biosynthesis of the anticancer antibiotic pleurotin in Hohenbuehelia grisea.</title>
        <authorList>
            <person name="Weaver J.A."/>
            <person name="Alberti F."/>
        </authorList>
    </citation>
    <scope>NUCLEOTIDE SEQUENCE [LARGE SCALE GENOMIC DNA]</scope>
    <source>
        <strain evidence="13">T-177</strain>
    </source>
</reference>
<name>A0ABR3IWA8_9AGAR</name>
<dbReference type="PANTHER" id="PTHR31490:SF76">
    <property type="entry name" value="ENDO-1,4-BETA-XYLANASE C"/>
    <property type="match status" value="1"/>
</dbReference>
<dbReference type="InterPro" id="IPR044846">
    <property type="entry name" value="GH10"/>
</dbReference>
<evidence type="ECO:0000256" key="2">
    <source>
        <dbReference type="ARBA" id="ARBA00022729"/>
    </source>
</evidence>
<dbReference type="SUPFAM" id="SSF57180">
    <property type="entry name" value="Cellulose-binding domain"/>
    <property type="match status" value="1"/>
</dbReference>
<keyword evidence="5 7" id="KW-0326">Glycosidase</keyword>
<comment type="catalytic activity">
    <reaction evidence="7">
        <text>Endohydrolysis of (1-&gt;4)-beta-D-xylosidic linkages in xylans.</text>
        <dbReference type="EC" id="3.2.1.8"/>
    </reaction>
</comment>
<dbReference type="InterPro" id="IPR017853">
    <property type="entry name" value="GH"/>
</dbReference>
<sequence length="401" mass="41719">MFKLLSIVSLAIIAGRVNAVAVWGQCGGIGWTGGTTCDAGNSCIKLNDYYSQCQPGGAPAPTSAPPTSTAPAPTTSVPSGPAPTGGLNAHFVAHGKKFWGSCADSGTLNIAANAAVLKSDFGAVTPENSMKWDATEPSRNQFSYSGSDALVNWAVSNGKLIRAHTLVWHSQLPSWVSAINDKTTLTSVIQNHISNLAGRYSGKVYAVSLRTYHTGFILTIIFSVSSRSGIEIFNEDGSLRSSVFSNVLGESFVTIAFQAARAADSTAKLYINDYNLDSNNAKVQGMVALVKRVNANGKLIDGIGTQMHLSAGGAGGAQAALTALAGSGVSEIAITELDIVNAAPNDYTTVVNACLNTPACVSITSWGVSDTNSWRASSNPLLFDSSYKPKAAYNAILQLLG</sequence>
<evidence type="ECO:0000256" key="6">
    <source>
        <dbReference type="ARBA" id="ARBA00023326"/>
    </source>
</evidence>
<protein>
    <recommendedName>
        <fullName evidence="7">Beta-xylanase</fullName>
        <ecNumber evidence="7">3.2.1.8</ecNumber>
    </recommendedName>
</protein>
<comment type="similarity">
    <text evidence="1 7">Belongs to the glycosyl hydrolase 10 (cellulase F) family.</text>
</comment>
<dbReference type="SMART" id="SM00633">
    <property type="entry name" value="Glyco_10"/>
    <property type="match status" value="1"/>
</dbReference>
<gene>
    <name evidence="12" type="ORF">HGRIS_013605</name>
</gene>
<dbReference type="SMART" id="SM00236">
    <property type="entry name" value="fCBD"/>
    <property type="match status" value="1"/>
</dbReference>
<dbReference type="Proteomes" id="UP001556367">
    <property type="component" value="Unassembled WGS sequence"/>
</dbReference>
<evidence type="ECO:0000259" key="11">
    <source>
        <dbReference type="PROSITE" id="PS51760"/>
    </source>
</evidence>
<evidence type="ECO:0000256" key="3">
    <source>
        <dbReference type="ARBA" id="ARBA00022801"/>
    </source>
</evidence>
<evidence type="ECO:0000256" key="9">
    <source>
        <dbReference type="SAM" id="SignalP"/>
    </source>
</evidence>
<organism evidence="12 13">
    <name type="scientific">Hohenbuehelia grisea</name>
    <dbReference type="NCBI Taxonomy" id="104357"/>
    <lineage>
        <taxon>Eukaryota</taxon>
        <taxon>Fungi</taxon>
        <taxon>Dikarya</taxon>
        <taxon>Basidiomycota</taxon>
        <taxon>Agaricomycotina</taxon>
        <taxon>Agaricomycetes</taxon>
        <taxon>Agaricomycetidae</taxon>
        <taxon>Agaricales</taxon>
        <taxon>Pleurotineae</taxon>
        <taxon>Pleurotaceae</taxon>
        <taxon>Hohenbuehelia</taxon>
    </lineage>
</organism>
<comment type="caution">
    <text evidence="12">The sequence shown here is derived from an EMBL/GenBank/DDBJ whole genome shotgun (WGS) entry which is preliminary data.</text>
</comment>
<keyword evidence="2 9" id="KW-0732">Signal</keyword>
<feature type="signal peptide" evidence="9">
    <location>
        <begin position="1"/>
        <end position="19"/>
    </location>
</feature>
<keyword evidence="13" id="KW-1185">Reference proteome</keyword>
<evidence type="ECO:0000256" key="8">
    <source>
        <dbReference type="SAM" id="MobiDB-lite"/>
    </source>
</evidence>
<evidence type="ECO:0000259" key="10">
    <source>
        <dbReference type="PROSITE" id="PS51164"/>
    </source>
</evidence>
<dbReference type="SUPFAM" id="SSF51445">
    <property type="entry name" value="(Trans)glycosidases"/>
    <property type="match status" value="1"/>
</dbReference>
<evidence type="ECO:0000313" key="12">
    <source>
        <dbReference type="EMBL" id="KAL0947505.1"/>
    </source>
</evidence>
<dbReference type="PANTHER" id="PTHR31490">
    <property type="entry name" value="GLYCOSYL HYDROLASE"/>
    <property type="match status" value="1"/>
</dbReference>
<accession>A0ABR3IWA8</accession>
<dbReference type="Pfam" id="PF00734">
    <property type="entry name" value="CBM_1"/>
    <property type="match status" value="1"/>
</dbReference>
<evidence type="ECO:0000256" key="1">
    <source>
        <dbReference type="ARBA" id="ARBA00007495"/>
    </source>
</evidence>
<keyword evidence="4 7" id="KW-0119">Carbohydrate metabolism</keyword>
<dbReference type="InterPro" id="IPR001000">
    <property type="entry name" value="GH10_dom"/>
</dbReference>
<dbReference type="EC" id="3.2.1.8" evidence="7"/>
<feature type="domain" description="GH10" evidence="11">
    <location>
        <begin position="111"/>
        <end position="399"/>
    </location>
</feature>
<evidence type="ECO:0000256" key="4">
    <source>
        <dbReference type="ARBA" id="ARBA00023277"/>
    </source>
</evidence>
<dbReference type="PROSITE" id="PS00562">
    <property type="entry name" value="CBM1_1"/>
    <property type="match status" value="1"/>
</dbReference>
<evidence type="ECO:0000256" key="5">
    <source>
        <dbReference type="ARBA" id="ARBA00023295"/>
    </source>
</evidence>
<dbReference type="PROSITE" id="PS51760">
    <property type="entry name" value="GH10_2"/>
    <property type="match status" value="1"/>
</dbReference>
<keyword evidence="6 7" id="KW-0624">Polysaccharide degradation</keyword>
<dbReference type="Pfam" id="PF00331">
    <property type="entry name" value="Glyco_hydro_10"/>
    <property type="match status" value="2"/>
</dbReference>
<keyword evidence="3 7" id="KW-0378">Hydrolase</keyword>
<evidence type="ECO:0000313" key="13">
    <source>
        <dbReference type="Proteomes" id="UP001556367"/>
    </source>
</evidence>
<proteinExistence type="inferred from homology"/>
<dbReference type="InterPro" id="IPR000254">
    <property type="entry name" value="CBD"/>
</dbReference>
<evidence type="ECO:0000256" key="7">
    <source>
        <dbReference type="RuleBase" id="RU361174"/>
    </source>
</evidence>